<dbReference type="STRING" id="415425.SAMN05444363_0728"/>
<evidence type="ECO:0000313" key="2">
    <source>
        <dbReference type="Proteomes" id="UP000184488"/>
    </source>
</evidence>
<evidence type="ECO:0008006" key="3">
    <source>
        <dbReference type="Google" id="ProtNLM"/>
    </source>
</evidence>
<name>A0A1M6BFI4_9FLAO</name>
<keyword evidence="2" id="KW-1185">Reference proteome</keyword>
<evidence type="ECO:0000313" key="1">
    <source>
        <dbReference type="EMBL" id="SHI47475.1"/>
    </source>
</evidence>
<dbReference type="AlphaFoldDB" id="A0A1M6BFI4"/>
<organism evidence="1 2">
    <name type="scientific">Flavobacterium terrae</name>
    <dbReference type="NCBI Taxonomy" id="415425"/>
    <lineage>
        <taxon>Bacteria</taxon>
        <taxon>Pseudomonadati</taxon>
        <taxon>Bacteroidota</taxon>
        <taxon>Flavobacteriia</taxon>
        <taxon>Flavobacteriales</taxon>
        <taxon>Flavobacteriaceae</taxon>
        <taxon>Flavobacterium</taxon>
    </lineage>
</organism>
<dbReference type="InterPro" id="IPR036680">
    <property type="entry name" value="SPOR-like_sf"/>
</dbReference>
<dbReference type="Proteomes" id="UP000184488">
    <property type="component" value="Unassembled WGS sequence"/>
</dbReference>
<dbReference type="EMBL" id="FQZI01000001">
    <property type="protein sequence ID" value="SHI47475.1"/>
    <property type="molecule type" value="Genomic_DNA"/>
</dbReference>
<gene>
    <name evidence="1" type="ORF">SAMN05444363_0728</name>
</gene>
<accession>A0A1M6BFI4</accession>
<dbReference type="GO" id="GO:0042834">
    <property type="term" value="F:peptidoglycan binding"/>
    <property type="evidence" value="ECO:0007669"/>
    <property type="project" value="InterPro"/>
</dbReference>
<protein>
    <recommendedName>
        <fullName evidence="3">Sporulation related domain-containing protein</fullName>
    </recommendedName>
</protein>
<proteinExistence type="predicted"/>
<dbReference type="Gene3D" id="3.30.70.1070">
    <property type="entry name" value="Sporulation related repeat"/>
    <property type="match status" value="1"/>
</dbReference>
<reference evidence="2" key="1">
    <citation type="submission" date="2016-11" db="EMBL/GenBank/DDBJ databases">
        <authorList>
            <person name="Varghese N."/>
            <person name="Submissions S."/>
        </authorList>
    </citation>
    <scope>NUCLEOTIDE SEQUENCE [LARGE SCALE GENOMIC DNA]</scope>
    <source>
        <strain evidence="2">DSM 18829</strain>
    </source>
</reference>
<sequence length="136" mass="16040">MPQITFIMKTLTIKNLFYISILAIFNSLNIYSQEGKVTVNQDQRFEQLLNEKRKINNSITINDRFKIQIFTGNAELSKKALIDFRKSNKKTDATIVFHTPIYKVWVGNYKTRIEAEKKLMEFKKKYPNAFLVKPNK</sequence>